<dbReference type="EMBL" id="AZEF01000013">
    <property type="protein sequence ID" value="KRL02405.1"/>
    <property type="molecule type" value="Genomic_DNA"/>
</dbReference>
<proteinExistence type="predicted"/>
<dbReference type="AlphaFoldDB" id="A0A0R1MB06"/>
<keyword evidence="1" id="KW-1133">Transmembrane helix</keyword>
<reference evidence="2 3" key="1">
    <citation type="journal article" date="2015" name="Genome Announc.">
        <title>Expanding the biotechnology potential of lactobacilli through comparative genomics of 213 strains and associated genera.</title>
        <authorList>
            <person name="Sun Z."/>
            <person name="Harris H.M."/>
            <person name="McCann A."/>
            <person name="Guo C."/>
            <person name="Argimon S."/>
            <person name="Zhang W."/>
            <person name="Yang X."/>
            <person name="Jeffery I.B."/>
            <person name="Cooney J.C."/>
            <person name="Kagawa T.F."/>
            <person name="Liu W."/>
            <person name="Song Y."/>
            <person name="Salvetti E."/>
            <person name="Wrobel A."/>
            <person name="Rasinkangas P."/>
            <person name="Parkhill J."/>
            <person name="Rea M.C."/>
            <person name="O'Sullivan O."/>
            <person name="Ritari J."/>
            <person name="Douillard F.P."/>
            <person name="Paul Ross R."/>
            <person name="Yang R."/>
            <person name="Briner A.E."/>
            <person name="Felis G.E."/>
            <person name="de Vos W.M."/>
            <person name="Barrangou R."/>
            <person name="Klaenhammer T.R."/>
            <person name="Caufield P.W."/>
            <person name="Cui Y."/>
            <person name="Zhang H."/>
            <person name="O'Toole P.W."/>
        </authorList>
    </citation>
    <scope>NUCLEOTIDE SEQUENCE [LARGE SCALE GENOMIC DNA]</scope>
    <source>
        <strain evidence="2 3">DSM 19910</strain>
    </source>
</reference>
<comment type="caution">
    <text evidence="2">The sequence shown here is derived from an EMBL/GenBank/DDBJ whole genome shotgun (WGS) entry which is preliminary data.</text>
</comment>
<dbReference type="PATRIC" id="fig|1423731.3.peg.768"/>
<evidence type="ECO:0008006" key="4">
    <source>
        <dbReference type="Google" id="ProtNLM"/>
    </source>
</evidence>
<feature type="transmembrane region" description="Helical" evidence="1">
    <location>
        <begin position="51"/>
        <end position="72"/>
    </location>
</feature>
<protein>
    <recommendedName>
        <fullName evidence="4">Holin</fullName>
    </recommendedName>
</protein>
<dbReference type="Proteomes" id="UP000051621">
    <property type="component" value="Unassembled WGS sequence"/>
</dbReference>
<evidence type="ECO:0000313" key="2">
    <source>
        <dbReference type="EMBL" id="KRL02405.1"/>
    </source>
</evidence>
<accession>A0A0R1MB06</accession>
<sequence>MKEIIEAGGRKMKKLWKANRDKTSFWISLVTFLLILGLTYAEFKLTFSFTATEMTLITSVLGSFIILIGNILNNKIIVEAGKSIGSAEFSEKIVKTTQAVVDIQKDLVTLKKTLENSNTQQFEQNIKIQEKIKNDK</sequence>
<keyword evidence="1" id="KW-0812">Transmembrane</keyword>
<evidence type="ECO:0000313" key="3">
    <source>
        <dbReference type="Proteomes" id="UP000051621"/>
    </source>
</evidence>
<organism evidence="2 3">
    <name type="scientific">Liquorilactobacillus capillatus DSM 19910</name>
    <dbReference type="NCBI Taxonomy" id="1423731"/>
    <lineage>
        <taxon>Bacteria</taxon>
        <taxon>Bacillati</taxon>
        <taxon>Bacillota</taxon>
        <taxon>Bacilli</taxon>
        <taxon>Lactobacillales</taxon>
        <taxon>Lactobacillaceae</taxon>
        <taxon>Liquorilactobacillus</taxon>
    </lineage>
</organism>
<gene>
    <name evidence="2" type="ORF">FC81_GL000749</name>
</gene>
<name>A0A0R1MB06_9LACO</name>
<keyword evidence="1" id="KW-0472">Membrane</keyword>
<evidence type="ECO:0000256" key="1">
    <source>
        <dbReference type="SAM" id="Phobius"/>
    </source>
</evidence>
<keyword evidence="3" id="KW-1185">Reference proteome</keyword>
<dbReference type="STRING" id="1423731.FC81_GL000749"/>